<dbReference type="PIRSF" id="PIRSF000167">
    <property type="entry name" value="HemN"/>
    <property type="match status" value="1"/>
</dbReference>
<dbReference type="Pfam" id="PF04055">
    <property type="entry name" value="Radical_SAM"/>
    <property type="match status" value="1"/>
</dbReference>
<feature type="domain" description="Radical SAM core" evidence="17">
    <location>
        <begin position="41"/>
        <end position="274"/>
    </location>
</feature>
<keyword evidence="7 14" id="KW-0949">S-adenosyl-L-methionine</keyword>
<gene>
    <name evidence="18" type="ORF">SAMN03080610_00025</name>
</gene>
<keyword evidence="8 14" id="KW-0479">Metal-binding</keyword>
<dbReference type="InterPro" id="IPR013785">
    <property type="entry name" value="Aldolase_TIM"/>
</dbReference>
<dbReference type="InterPro" id="IPR004558">
    <property type="entry name" value="Coprogen_oxidase_HemN"/>
</dbReference>
<evidence type="ECO:0000256" key="7">
    <source>
        <dbReference type="ARBA" id="ARBA00022691"/>
    </source>
</evidence>
<dbReference type="InterPro" id="IPR034505">
    <property type="entry name" value="Coproporphyrinogen-III_oxidase"/>
</dbReference>
<name>A0A1G5M2X1_AFIMA</name>
<keyword evidence="9 14" id="KW-0560">Oxidoreductase</keyword>
<evidence type="ECO:0000313" key="19">
    <source>
        <dbReference type="Proteomes" id="UP000199347"/>
    </source>
</evidence>
<feature type="binding site" evidence="16">
    <location>
        <position position="56"/>
    </location>
    <ligand>
        <name>[4Fe-4S] cluster</name>
        <dbReference type="ChEBI" id="CHEBI:49883"/>
        <note>4Fe-4S-S-AdoMet</note>
    </ligand>
</feature>
<feature type="binding site" evidence="15">
    <location>
        <position position="166"/>
    </location>
    <ligand>
        <name>S-adenosyl-L-methionine</name>
        <dbReference type="ChEBI" id="CHEBI:59789"/>
        <label>2</label>
    </ligand>
</feature>
<feature type="binding site" evidence="15">
    <location>
        <position position="237"/>
    </location>
    <ligand>
        <name>S-adenosyl-L-methionine</name>
        <dbReference type="ChEBI" id="CHEBI:59789"/>
        <label>2</label>
    </ligand>
</feature>
<feature type="binding site" evidence="15">
    <location>
        <position position="139"/>
    </location>
    <ligand>
        <name>S-adenosyl-L-methionine</name>
        <dbReference type="ChEBI" id="CHEBI:59789"/>
        <label>1</label>
    </ligand>
</feature>
<keyword evidence="19" id="KW-1185">Reference proteome</keyword>
<comment type="catalytic activity">
    <reaction evidence="13 14">
        <text>coproporphyrinogen III + 2 S-adenosyl-L-methionine = protoporphyrinogen IX + 2 5'-deoxyadenosine + 2 L-methionine + 2 CO2</text>
        <dbReference type="Rhea" id="RHEA:15425"/>
        <dbReference type="ChEBI" id="CHEBI:16526"/>
        <dbReference type="ChEBI" id="CHEBI:17319"/>
        <dbReference type="ChEBI" id="CHEBI:57307"/>
        <dbReference type="ChEBI" id="CHEBI:57309"/>
        <dbReference type="ChEBI" id="CHEBI:57844"/>
        <dbReference type="ChEBI" id="CHEBI:59789"/>
        <dbReference type="EC" id="1.3.98.3"/>
    </reaction>
</comment>
<dbReference type="PANTHER" id="PTHR13932">
    <property type="entry name" value="COPROPORPHYRINIGEN III OXIDASE"/>
    <property type="match status" value="1"/>
</dbReference>
<evidence type="ECO:0000256" key="10">
    <source>
        <dbReference type="ARBA" id="ARBA00023004"/>
    </source>
</evidence>
<dbReference type="InterPro" id="IPR007197">
    <property type="entry name" value="rSAM"/>
</dbReference>
<keyword evidence="5 14" id="KW-0004">4Fe-4S</keyword>
<dbReference type="RefSeq" id="WP_092808882.1">
    <property type="nucleotide sequence ID" value="NZ_FMVW01000001.1"/>
</dbReference>
<feature type="binding site" evidence="15">
    <location>
        <position position="106"/>
    </location>
    <ligand>
        <name>S-adenosyl-L-methionine</name>
        <dbReference type="ChEBI" id="CHEBI:59789"/>
        <label>1</label>
    </ligand>
</feature>
<dbReference type="InterPro" id="IPR006638">
    <property type="entry name" value="Elp3/MiaA/NifB-like_rSAM"/>
</dbReference>
<dbReference type="CDD" id="cd01335">
    <property type="entry name" value="Radical_SAM"/>
    <property type="match status" value="1"/>
</dbReference>
<dbReference type="SMART" id="SM00729">
    <property type="entry name" value="Elp3"/>
    <property type="match status" value="1"/>
</dbReference>
<evidence type="ECO:0000256" key="12">
    <source>
        <dbReference type="ARBA" id="ARBA00023244"/>
    </source>
</evidence>
<evidence type="ECO:0000256" key="4">
    <source>
        <dbReference type="ARBA" id="ARBA00011245"/>
    </source>
</evidence>
<feature type="binding site" evidence="15">
    <location>
        <position position="50"/>
    </location>
    <ligand>
        <name>S-adenosyl-L-methionine</name>
        <dbReference type="ChEBI" id="CHEBI:59789"/>
        <label>1</label>
    </ligand>
</feature>
<dbReference type="UniPathway" id="UPA00251">
    <property type="reaction ID" value="UER00323"/>
</dbReference>
<evidence type="ECO:0000256" key="1">
    <source>
        <dbReference type="ARBA" id="ARBA00004496"/>
    </source>
</evidence>
<dbReference type="PROSITE" id="PS51918">
    <property type="entry name" value="RADICAL_SAM"/>
    <property type="match status" value="1"/>
</dbReference>
<reference evidence="18 19" key="1">
    <citation type="submission" date="2016-10" db="EMBL/GenBank/DDBJ databases">
        <authorList>
            <person name="de Groot N.N."/>
        </authorList>
    </citation>
    <scope>NUCLEOTIDE SEQUENCE [LARGE SCALE GENOMIC DNA]</scope>
    <source>
        <strain evidence="18 19">DSM 2698</strain>
    </source>
</reference>
<evidence type="ECO:0000256" key="3">
    <source>
        <dbReference type="ARBA" id="ARBA00005493"/>
    </source>
</evidence>
<dbReference type="InterPro" id="IPR058240">
    <property type="entry name" value="rSAM_sf"/>
</dbReference>
<evidence type="ECO:0000256" key="2">
    <source>
        <dbReference type="ARBA" id="ARBA00004785"/>
    </source>
</evidence>
<dbReference type="PANTHER" id="PTHR13932:SF6">
    <property type="entry name" value="OXYGEN-INDEPENDENT COPROPORPHYRINOGEN III OXIDASE"/>
    <property type="match status" value="1"/>
</dbReference>
<comment type="pathway">
    <text evidence="2 14">Porphyrin-containing compound metabolism; protoporphyrin-IX biosynthesis; protoporphyrinogen-IX from coproporphyrinogen-III (AdoMet route): step 1/1.</text>
</comment>
<dbReference type="SFLD" id="SFLDG01065">
    <property type="entry name" value="anaerobic_coproporphyrinogen-I"/>
    <property type="match status" value="1"/>
</dbReference>
<comment type="similarity">
    <text evidence="3 14">Belongs to the anaerobic coproporphyrinogen-III oxidase family.</text>
</comment>
<feature type="binding site" evidence="16">
    <location>
        <position position="63"/>
    </location>
    <ligand>
        <name>[4Fe-4S] cluster</name>
        <dbReference type="ChEBI" id="CHEBI:49883"/>
        <note>4Fe-4S-S-AdoMet</note>
    </ligand>
</feature>
<dbReference type="Gene3D" id="3.20.20.70">
    <property type="entry name" value="Aldolase class I"/>
    <property type="match status" value="1"/>
</dbReference>
<dbReference type="STRING" id="1120955.SAMN03080610_00025"/>
<dbReference type="Gene3D" id="1.10.10.920">
    <property type="match status" value="1"/>
</dbReference>
<evidence type="ECO:0000256" key="15">
    <source>
        <dbReference type="PIRSR" id="PIRSR000167-1"/>
    </source>
</evidence>
<feature type="binding site" evidence="15">
    <location>
        <position position="178"/>
    </location>
    <ligand>
        <name>S-adenosyl-L-methionine</name>
        <dbReference type="ChEBI" id="CHEBI:59789"/>
        <label>2</label>
    </ligand>
</feature>
<comment type="cofactor">
    <cofactor evidence="14 16">
        <name>[4Fe-4S] cluster</name>
        <dbReference type="ChEBI" id="CHEBI:49883"/>
    </cofactor>
    <text evidence="14 16">Binds 1 [4Fe-4S] cluster. The cluster is coordinated with 3 cysteines and an exchangeable S-adenosyl-L-methionine.</text>
</comment>
<dbReference type="NCBIfam" id="TIGR00538">
    <property type="entry name" value="hemN"/>
    <property type="match status" value="1"/>
</dbReference>
<keyword evidence="6 14" id="KW-0963">Cytoplasm</keyword>
<organism evidence="18 19">
    <name type="scientific">Afifella marina DSM 2698</name>
    <dbReference type="NCBI Taxonomy" id="1120955"/>
    <lineage>
        <taxon>Bacteria</taxon>
        <taxon>Pseudomonadati</taxon>
        <taxon>Pseudomonadota</taxon>
        <taxon>Alphaproteobacteria</taxon>
        <taxon>Hyphomicrobiales</taxon>
        <taxon>Afifellaceae</taxon>
        <taxon>Afifella</taxon>
    </lineage>
</organism>
<dbReference type="GO" id="GO:0051989">
    <property type="term" value="F:coproporphyrinogen dehydrogenase activity"/>
    <property type="evidence" value="ECO:0007669"/>
    <property type="project" value="UniProtKB-EC"/>
</dbReference>
<keyword evidence="10 14" id="KW-0408">Iron</keyword>
<evidence type="ECO:0000256" key="14">
    <source>
        <dbReference type="PIRNR" id="PIRNR000167"/>
    </source>
</evidence>
<dbReference type="EMBL" id="FMVW01000001">
    <property type="protein sequence ID" value="SCZ19523.1"/>
    <property type="molecule type" value="Genomic_DNA"/>
</dbReference>
<keyword evidence="12 14" id="KW-0627">Porphyrin biosynthesis</keyword>
<feature type="binding site" evidence="15">
    <location>
        <position position="203"/>
    </location>
    <ligand>
        <name>S-adenosyl-L-methionine</name>
        <dbReference type="ChEBI" id="CHEBI:59789"/>
        <label>2</label>
    </ligand>
</feature>
<dbReference type="AlphaFoldDB" id="A0A1G5M2X1"/>
<dbReference type="GO" id="GO:0046872">
    <property type="term" value="F:metal ion binding"/>
    <property type="evidence" value="ECO:0007669"/>
    <property type="project" value="UniProtKB-KW"/>
</dbReference>
<dbReference type="GO" id="GO:0004109">
    <property type="term" value="F:coproporphyrinogen oxidase activity"/>
    <property type="evidence" value="ECO:0007669"/>
    <property type="project" value="InterPro"/>
</dbReference>
<evidence type="ECO:0000256" key="6">
    <source>
        <dbReference type="ARBA" id="ARBA00022490"/>
    </source>
</evidence>
<evidence type="ECO:0000259" key="17">
    <source>
        <dbReference type="PROSITE" id="PS51918"/>
    </source>
</evidence>
<dbReference type="GO" id="GO:0051539">
    <property type="term" value="F:4 iron, 4 sulfur cluster binding"/>
    <property type="evidence" value="ECO:0007669"/>
    <property type="project" value="UniProtKB-KW"/>
</dbReference>
<protein>
    <recommendedName>
        <fullName evidence="14">Coproporphyrinogen-III oxidase</fullName>
        <ecNumber evidence="14">1.3.98.3</ecNumber>
    </recommendedName>
</protein>
<evidence type="ECO:0000256" key="11">
    <source>
        <dbReference type="ARBA" id="ARBA00023014"/>
    </source>
</evidence>
<evidence type="ECO:0000256" key="5">
    <source>
        <dbReference type="ARBA" id="ARBA00022485"/>
    </source>
</evidence>
<evidence type="ECO:0000256" key="9">
    <source>
        <dbReference type="ARBA" id="ARBA00023002"/>
    </source>
</evidence>
<dbReference type="SUPFAM" id="SSF102114">
    <property type="entry name" value="Radical SAM enzymes"/>
    <property type="match status" value="1"/>
</dbReference>
<feature type="binding site" evidence="15">
    <location>
        <begin position="62"/>
        <end position="64"/>
    </location>
    <ligand>
        <name>S-adenosyl-L-methionine</name>
        <dbReference type="ChEBI" id="CHEBI:59789"/>
        <label>2</label>
    </ligand>
</feature>
<dbReference type="EC" id="1.3.98.3" evidence="14"/>
<comment type="subcellular location">
    <subcellularLocation>
        <location evidence="1 14">Cytoplasm</location>
    </subcellularLocation>
</comment>
<evidence type="ECO:0000256" key="13">
    <source>
        <dbReference type="ARBA" id="ARBA00048321"/>
    </source>
</evidence>
<evidence type="ECO:0000256" key="16">
    <source>
        <dbReference type="PIRSR" id="PIRSR000167-2"/>
    </source>
</evidence>
<dbReference type="SFLD" id="SFLDS00029">
    <property type="entry name" value="Radical_SAM"/>
    <property type="match status" value="1"/>
</dbReference>
<comment type="subunit">
    <text evidence="4">Monomer.</text>
</comment>
<sequence length="448" mass="49763">MVPDLVRKYAAPVPRYTSYPTAPHFNEEVDGKVAKSWLKELKPNTRASLYFHIPFCDTLCWFCGCTTRHVLRYDPVLPYLKTLKDELKLVAELAPDINVEGVHWGGGSPTLLKPDDIIELASAIREAFPSAADAEFAIEIDPREFDDARVEALAKAGFTRASIGVQDFDTKVQASINRMQSFEETESAVNRLRAAGIRSINVDLVYGLPYQSRDKLVRTVEQILTLRPDRVALFGYAHVPSVIPRQKMIPTDELPDVLERFAQANRAATLFTGAGYQRIGFDHFAVPEDSLAVAAWEGRLHRNFQGYTTDEAEALIGFGASSISKLPQGYLQNEKTTRRYAAEIEKGELATVRGFELSQADRVRAFVIERLLCDFAFSAGTLKAHFGALADPVINDARYFAESDPDGLFSRVGDRFVVTDRGRPFVRSVAASFDAYLGTRAATHSTAV</sequence>
<accession>A0A1G5M2X1</accession>
<dbReference type="GO" id="GO:0006782">
    <property type="term" value="P:protoporphyrinogen IX biosynthetic process"/>
    <property type="evidence" value="ECO:0007669"/>
    <property type="project" value="UniProtKB-UniPathway"/>
</dbReference>
<feature type="binding site" evidence="16">
    <location>
        <position position="60"/>
    </location>
    <ligand>
        <name>[4Fe-4S] cluster</name>
        <dbReference type="ChEBI" id="CHEBI:49883"/>
        <note>4Fe-4S-S-AdoMet</note>
    </ligand>
</feature>
<keyword evidence="11 14" id="KW-0411">Iron-sulfur</keyword>
<proteinExistence type="inferred from homology"/>
<dbReference type="Proteomes" id="UP000199347">
    <property type="component" value="Unassembled WGS sequence"/>
</dbReference>
<feature type="binding site" evidence="15">
    <location>
        <position position="323"/>
    </location>
    <ligand>
        <name>S-adenosyl-L-methionine</name>
        <dbReference type="ChEBI" id="CHEBI:59789"/>
        <label>1</label>
    </ligand>
</feature>
<dbReference type="GO" id="GO:0005737">
    <property type="term" value="C:cytoplasm"/>
    <property type="evidence" value="ECO:0007669"/>
    <property type="project" value="UniProtKB-SubCell"/>
</dbReference>
<evidence type="ECO:0000256" key="8">
    <source>
        <dbReference type="ARBA" id="ARBA00022723"/>
    </source>
</evidence>
<dbReference type="OrthoDB" id="9808022at2"/>
<evidence type="ECO:0000313" key="18">
    <source>
        <dbReference type="EMBL" id="SCZ19523.1"/>
    </source>
</evidence>